<reference evidence="3" key="2">
    <citation type="journal article" date="2018" name="Plant J.">
        <title>The Sorghum bicolor reference genome: improved assembly, gene annotations, a transcriptome atlas, and signatures of genome organization.</title>
        <authorList>
            <person name="McCormick R.F."/>
            <person name="Truong S.K."/>
            <person name="Sreedasyam A."/>
            <person name="Jenkins J."/>
            <person name="Shu S."/>
            <person name="Sims D."/>
            <person name="Kennedy M."/>
            <person name="Amirebrahimi M."/>
            <person name="Weers B.D."/>
            <person name="McKinley B."/>
            <person name="Mattison A."/>
            <person name="Morishige D.T."/>
            <person name="Grimwood J."/>
            <person name="Schmutz J."/>
            <person name="Mullet J.E."/>
        </authorList>
    </citation>
    <scope>NUCLEOTIDE SEQUENCE [LARGE SCALE GENOMIC DNA]</scope>
    <source>
        <strain evidence="3">cv. BTx623</strain>
    </source>
</reference>
<feature type="compositionally biased region" description="Basic and acidic residues" evidence="1">
    <location>
        <begin position="1"/>
        <end position="42"/>
    </location>
</feature>
<name>A0A1B6Q599_SORBI</name>
<evidence type="ECO:0000256" key="1">
    <source>
        <dbReference type="SAM" id="MobiDB-lite"/>
    </source>
</evidence>
<sequence length="79" mass="8790">MDGGTEKDRKNGRAGREGKGRGREKLRTAAHLKREAQREGPAKGRGGATAYTCKLEAQREEHPWYPLAYGITLPRLTRA</sequence>
<dbReference type="EMBL" id="CM000762">
    <property type="protein sequence ID" value="KXG33093.1"/>
    <property type="molecule type" value="Genomic_DNA"/>
</dbReference>
<dbReference type="AlphaFoldDB" id="A0A1B6Q599"/>
<accession>A0A1B6Q599</accession>
<evidence type="ECO:0000313" key="2">
    <source>
        <dbReference type="EMBL" id="KXG33093.1"/>
    </source>
</evidence>
<feature type="region of interest" description="Disordered" evidence="1">
    <location>
        <begin position="1"/>
        <end position="47"/>
    </location>
</feature>
<protein>
    <submittedName>
        <fullName evidence="2">Uncharacterized protein</fullName>
    </submittedName>
</protein>
<reference evidence="2 3" key="1">
    <citation type="journal article" date="2009" name="Nature">
        <title>The Sorghum bicolor genome and the diversification of grasses.</title>
        <authorList>
            <person name="Paterson A.H."/>
            <person name="Bowers J.E."/>
            <person name="Bruggmann R."/>
            <person name="Dubchak I."/>
            <person name="Grimwood J."/>
            <person name="Gundlach H."/>
            <person name="Haberer G."/>
            <person name="Hellsten U."/>
            <person name="Mitros T."/>
            <person name="Poliakov A."/>
            <person name="Schmutz J."/>
            <person name="Spannagl M."/>
            <person name="Tang H."/>
            <person name="Wang X."/>
            <person name="Wicker T."/>
            <person name="Bharti A.K."/>
            <person name="Chapman J."/>
            <person name="Feltus F.A."/>
            <person name="Gowik U."/>
            <person name="Grigoriev I.V."/>
            <person name="Lyons E."/>
            <person name="Maher C.A."/>
            <person name="Martis M."/>
            <person name="Narechania A."/>
            <person name="Otillar R.P."/>
            <person name="Penning B.W."/>
            <person name="Salamov A.A."/>
            <person name="Wang Y."/>
            <person name="Zhang L."/>
            <person name="Carpita N.C."/>
            <person name="Freeling M."/>
            <person name="Gingle A.R."/>
            <person name="Hash C.T."/>
            <person name="Keller B."/>
            <person name="Klein P."/>
            <person name="Kresovich S."/>
            <person name="McCann M.C."/>
            <person name="Ming R."/>
            <person name="Peterson D.G."/>
            <person name="Mehboob-ur-Rahman"/>
            <person name="Ware D."/>
            <person name="Westhoff P."/>
            <person name="Mayer K.F."/>
            <person name="Messing J."/>
            <person name="Rokhsar D.S."/>
        </authorList>
    </citation>
    <scope>NUCLEOTIDE SEQUENCE [LARGE SCALE GENOMIC DNA]</scope>
    <source>
        <strain evidence="3">cv. BTx623</strain>
    </source>
</reference>
<dbReference type="Proteomes" id="UP000000768">
    <property type="component" value="Chromosome 3"/>
</dbReference>
<dbReference type="Gramene" id="KXG33093">
    <property type="protein sequence ID" value="KXG33093"/>
    <property type="gene ID" value="SORBI_3003G253100"/>
</dbReference>
<keyword evidence="3" id="KW-1185">Reference proteome</keyword>
<proteinExistence type="predicted"/>
<evidence type="ECO:0000313" key="3">
    <source>
        <dbReference type="Proteomes" id="UP000000768"/>
    </source>
</evidence>
<gene>
    <name evidence="2" type="ORF">SORBI_3003G253100</name>
</gene>
<organism evidence="2 3">
    <name type="scientific">Sorghum bicolor</name>
    <name type="common">Sorghum</name>
    <name type="synonym">Sorghum vulgare</name>
    <dbReference type="NCBI Taxonomy" id="4558"/>
    <lineage>
        <taxon>Eukaryota</taxon>
        <taxon>Viridiplantae</taxon>
        <taxon>Streptophyta</taxon>
        <taxon>Embryophyta</taxon>
        <taxon>Tracheophyta</taxon>
        <taxon>Spermatophyta</taxon>
        <taxon>Magnoliopsida</taxon>
        <taxon>Liliopsida</taxon>
        <taxon>Poales</taxon>
        <taxon>Poaceae</taxon>
        <taxon>PACMAD clade</taxon>
        <taxon>Panicoideae</taxon>
        <taxon>Andropogonodae</taxon>
        <taxon>Andropogoneae</taxon>
        <taxon>Sorghinae</taxon>
        <taxon>Sorghum</taxon>
    </lineage>
</organism>
<dbReference type="InParanoid" id="A0A1B6Q599"/>